<organism evidence="3 4">
    <name type="scientific">Caballeronia hypogeia</name>
    <dbReference type="NCBI Taxonomy" id="1777140"/>
    <lineage>
        <taxon>Bacteria</taxon>
        <taxon>Pseudomonadati</taxon>
        <taxon>Pseudomonadota</taxon>
        <taxon>Betaproteobacteria</taxon>
        <taxon>Burkholderiales</taxon>
        <taxon>Burkholderiaceae</taxon>
        <taxon>Caballeronia</taxon>
    </lineage>
</organism>
<comment type="caution">
    <text evidence="3">The sequence shown here is derived from an EMBL/GenBank/DDBJ whole genome shotgun (WGS) entry which is preliminary data.</text>
</comment>
<dbReference type="InterPro" id="IPR005039">
    <property type="entry name" value="Ant_C"/>
</dbReference>
<reference evidence="3" key="1">
    <citation type="submission" date="2016-01" db="EMBL/GenBank/DDBJ databases">
        <authorList>
            <person name="Peeters C."/>
        </authorList>
    </citation>
    <scope>NUCLEOTIDE SEQUENCE</scope>
    <source>
        <strain evidence="3">LMG 29322</strain>
    </source>
</reference>
<name>A0A157ZS36_9BURK</name>
<dbReference type="AlphaFoldDB" id="A0A157ZS36"/>
<feature type="domain" description="Antirepressor protein C-terminal" evidence="2">
    <location>
        <begin position="64"/>
        <end position="138"/>
    </location>
</feature>
<keyword evidence="4" id="KW-1185">Reference proteome</keyword>
<dbReference type="Proteomes" id="UP000054851">
    <property type="component" value="Unassembled WGS sequence"/>
</dbReference>
<evidence type="ECO:0000313" key="3">
    <source>
        <dbReference type="EMBL" id="SAK48305.1"/>
    </source>
</evidence>
<dbReference type="EMBL" id="FCOA02000003">
    <property type="protein sequence ID" value="SAK48305.1"/>
    <property type="molecule type" value="Genomic_DNA"/>
</dbReference>
<feature type="coiled-coil region" evidence="1">
    <location>
        <begin position="41"/>
        <end position="69"/>
    </location>
</feature>
<proteinExistence type="predicted"/>
<keyword evidence="1" id="KW-0175">Coiled coil</keyword>
<sequence length="148" mass="16844">MSKKEPRKSSTLAERTEARTRRFFAKAGILRIPASVIALNIERAEQRAARKAEERAEELRARYANHMSVTAAASELGIPRDRLFTVLRREGWLYRDHTRKWKATDKAVSDGWIVMRGREAVAWPQLTPAGRAEIERRLGTSGNNESAE</sequence>
<accession>A0A157ZS36</accession>
<dbReference type="OrthoDB" id="79831at2"/>
<evidence type="ECO:0000256" key="1">
    <source>
        <dbReference type="SAM" id="Coils"/>
    </source>
</evidence>
<dbReference type="Pfam" id="PF03374">
    <property type="entry name" value="ANT"/>
    <property type="match status" value="1"/>
</dbReference>
<dbReference type="GO" id="GO:0003677">
    <property type="term" value="F:DNA binding"/>
    <property type="evidence" value="ECO:0007669"/>
    <property type="project" value="InterPro"/>
</dbReference>
<dbReference type="STRING" id="1777140.AWB79_01276"/>
<gene>
    <name evidence="3" type="ORF">AWB79_01276</name>
</gene>
<evidence type="ECO:0000313" key="4">
    <source>
        <dbReference type="Proteomes" id="UP000054851"/>
    </source>
</evidence>
<protein>
    <submittedName>
        <fullName evidence="3">Phage antirepressor protein KilAC domain protein</fullName>
    </submittedName>
</protein>
<evidence type="ECO:0000259" key="2">
    <source>
        <dbReference type="Pfam" id="PF03374"/>
    </source>
</evidence>
<dbReference type="RefSeq" id="WP_061166561.1">
    <property type="nucleotide sequence ID" value="NZ_FCOA02000003.1"/>
</dbReference>